<protein>
    <submittedName>
        <fullName evidence="1">Uncharacterized protein</fullName>
    </submittedName>
</protein>
<accession>A0A3D8QYA6</accession>
<evidence type="ECO:0000313" key="1">
    <source>
        <dbReference type="EMBL" id="RDW66769.1"/>
    </source>
</evidence>
<dbReference type="OrthoDB" id="10278956at2759"/>
<evidence type="ECO:0000313" key="2">
    <source>
        <dbReference type="Proteomes" id="UP000256328"/>
    </source>
</evidence>
<organism evidence="1 2">
    <name type="scientific">Coleophoma crateriformis</name>
    <dbReference type="NCBI Taxonomy" id="565419"/>
    <lineage>
        <taxon>Eukaryota</taxon>
        <taxon>Fungi</taxon>
        <taxon>Dikarya</taxon>
        <taxon>Ascomycota</taxon>
        <taxon>Pezizomycotina</taxon>
        <taxon>Leotiomycetes</taxon>
        <taxon>Helotiales</taxon>
        <taxon>Dermateaceae</taxon>
        <taxon>Coleophoma</taxon>
    </lineage>
</organism>
<gene>
    <name evidence="1" type="ORF">BP5796_09518</name>
</gene>
<dbReference type="Proteomes" id="UP000256328">
    <property type="component" value="Unassembled WGS sequence"/>
</dbReference>
<proteinExistence type="predicted"/>
<sequence>MAHSKFHRTKTEEVDGVWTLLSFSNHQKITEPNRTTLPSLANRRHPILASEREFKKEEEQNFTFPTHWLL</sequence>
<dbReference type="EMBL" id="PDLN01000014">
    <property type="protein sequence ID" value="RDW66769.1"/>
    <property type="molecule type" value="Genomic_DNA"/>
</dbReference>
<reference evidence="1 2" key="1">
    <citation type="journal article" date="2018" name="IMA Fungus">
        <title>IMA Genome-F 9: Draft genome sequence of Annulohypoxylon stygium, Aspergillus mulundensis, Berkeleyomyces basicola (syn. Thielaviopsis basicola), Ceratocystis smalleyi, two Cercospora beticola strains, Coleophoma cylindrospora, Fusarium fracticaudum, Phialophora cf. hyalina, and Morchella septimelata.</title>
        <authorList>
            <person name="Wingfield B.D."/>
            <person name="Bills G.F."/>
            <person name="Dong Y."/>
            <person name="Huang W."/>
            <person name="Nel W.J."/>
            <person name="Swalarsk-Parry B.S."/>
            <person name="Vaghefi N."/>
            <person name="Wilken P.M."/>
            <person name="An Z."/>
            <person name="de Beer Z.W."/>
            <person name="De Vos L."/>
            <person name="Chen L."/>
            <person name="Duong T.A."/>
            <person name="Gao Y."/>
            <person name="Hammerbacher A."/>
            <person name="Kikkert J.R."/>
            <person name="Li Y."/>
            <person name="Li H."/>
            <person name="Li K."/>
            <person name="Li Q."/>
            <person name="Liu X."/>
            <person name="Ma X."/>
            <person name="Naidoo K."/>
            <person name="Pethybridge S.J."/>
            <person name="Sun J."/>
            <person name="Steenkamp E.T."/>
            <person name="van der Nest M.A."/>
            <person name="van Wyk S."/>
            <person name="Wingfield M.J."/>
            <person name="Xiong C."/>
            <person name="Yue Q."/>
            <person name="Zhang X."/>
        </authorList>
    </citation>
    <scope>NUCLEOTIDE SEQUENCE [LARGE SCALE GENOMIC DNA]</scope>
    <source>
        <strain evidence="1 2">BP5796</strain>
    </source>
</reference>
<dbReference type="AlphaFoldDB" id="A0A3D8QYA6"/>
<keyword evidence="2" id="KW-1185">Reference proteome</keyword>
<name>A0A3D8QYA6_9HELO</name>
<comment type="caution">
    <text evidence="1">The sequence shown here is derived from an EMBL/GenBank/DDBJ whole genome shotgun (WGS) entry which is preliminary data.</text>
</comment>